<evidence type="ECO:0000313" key="11">
    <source>
        <dbReference type="Proteomes" id="UP000245124"/>
    </source>
</evidence>
<evidence type="ECO:0000313" key="10">
    <source>
        <dbReference type="EMBL" id="GBG22001.1"/>
    </source>
</evidence>
<keyword evidence="11" id="KW-1185">Reference proteome</keyword>
<name>A0A2R5G1P8_NOSCO</name>
<comment type="caution">
    <text evidence="10">The sequence shown here is derived from an EMBL/GenBank/DDBJ whole genome shotgun (WGS) entry which is preliminary data.</text>
</comment>
<dbReference type="SUPFAM" id="SSF56112">
    <property type="entry name" value="Protein kinase-like (PK-like)"/>
    <property type="match status" value="1"/>
</dbReference>
<sequence>MAWIAGNQLQGGKYTIERELGRGRFGITYLVKNKKGDRQVIKTLNDDLLNSLNQSERGRLKTMFLREALKLQRCKHKYIVEVVDSFEEADRLCLVMEYPEISCCGVMAKQF</sequence>
<dbReference type="EC" id="2.7.11.1" evidence="1"/>
<evidence type="ECO:0000256" key="8">
    <source>
        <dbReference type="ARBA" id="ARBA00048679"/>
    </source>
</evidence>
<dbReference type="PANTHER" id="PTHR44899">
    <property type="entry name" value="CAMK FAMILY PROTEIN KINASE"/>
    <property type="match status" value="1"/>
</dbReference>
<keyword evidence="2" id="KW-0723">Serine/threonine-protein kinase</keyword>
<dbReference type="GO" id="GO:0004674">
    <property type="term" value="F:protein serine/threonine kinase activity"/>
    <property type="evidence" value="ECO:0007669"/>
    <property type="project" value="UniProtKB-KW"/>
</dbReference>
<keyword evidence="5 10" id="KW-0418">Kinase</keyword>
<evidence type="ECO:0000256" key="6">
    <source>
        <dbReference type="ARBA" id="ARBA00022840"/>
    </source>
</evidence>
<keyword evidence="6" id="KW-0067">ATP-binding</keyword>
<evidence type="ECO:0000256" key="3">
    <source>
        <dbReference type="ARBA" id="ARBA00022679"/>
    </source>
</evidence>
<dbReference type="PANTHER" id="PTHR44899:SF3">
    <property type="entry name" value="SERINE_THREONINE-PROTEIN KINASE NEK1"/>
    <property type="match status" value="1"/>
</dbReference>
<proteinExistence type="predicted"/>
<dbReference type="Gene3D" id="3.30.200.20">
    <property type="entry name" value="Phosphorylase Kinase, domain 1"/>
    <property type="match status" value="1"/>
</dbReference>
<dbReference type="InterPro" id="IPR011009">
    <property type="entry name" value="Kinase-like_dom_sf"/>
</dbReference>
<comment type="catalytic activity">
    <reaction evidence="7">
        <text>L-threonyl-[protein] + ATP = O-phospho-L-threonyl-[protein] + ADP + H(+)</text>
        <dbReference type="Rhea" id="RHEA:46608"/>
        <dbReference type="Rhea" id="RHEA-COMP:11060"/>
        <dbReference type="Rhea" id="RHEA-COMP:11605"/>
        <dbReference type="ChEBI" id="CHEBI:15378"/>
        <dbReference type="ChEBI" id="CHEBI:30013"/>
        <dbReference type="ChEBI" id="CHEBI:30616"/>
        <dbReference type="ChEBI" id="CHEBI:61977"/>
        <dbReference type="ChEBI" id="CHEBI:456216"/>
        <dbReference type="EC" id="2.7.11.1"/>
    </reaction>
</comment>
<dbReference type="InterPro" id="IPR051131">
    <property type="entry name" value="NEK_Ser/Thr_kinase_NIMA"/>
</dbReference>
<feature type="domain" description="Protein kinase" evidence="9">
    <location>
        <begin position="14"/>
        <end position="111"/>
    </location>
</feature>
<gene>
    <name evidence="10" type="ORF">NIES4072_57070</name>
</gene>
<keyword evidence="3" id="KW-0808">Transferase</keyword>
<protein>
    <recommendedName>
        <fullName evidence="1">non-specific serine/threonine protein kinase</fullName>
        <ecNumber evidence="1">2.7.11.1</ecNumber>
    </recommendedName>
</protein>
<dbReference type="EMBL" id="BDUD01000001">
    <property type="protein sequence ID" value="GBG22001.1"/>
    <property type="molecule type" value="Genomic_DNA"/>
</dbReference>
<accession>A0A2R5G1P8</accession>
<evidence type="ECO:0000259" key="9">
    <source>
        <dbReference type="PROSITE" id="PS50011"/>
    </source>
</evidence>
<evidence type="ECO:0000256" key="5">
    <source>
        <dbReference type="ARBA" id="ARBA00022777"/>
    </source>
</evidence>
<dbReference type="AlphaFoldDB" id="A0A2R5G1P8"/>
<reference evidence="10 11" key="1">
    <citation type="submission" date="2017-06" db="EMBL/GenBank/DDBJ databases">
        <title>Genome sequencing of cyanobaciteial culture collection at National Institute for Environmental Studies (NIES).</title>
        <authorList>
            <person name="Hirose Y."/>
            <person name="Shimura Y."/>
            <person name="Fujisawa T."/>
            <person name="Nakamura Y."/>
            <person name="Kawachi M."/>
        </authorList>
    </citation>
    <scope>NUCLEOTIDE SEQUENCE [LARGE SCALE GENOMIC DNA]</scope>
    <source>
        <strain evidence="10 11">NIES-4072</strain>
    </source>
</reference>
<evidence type="ECO:0000256" key="2">
    <source>
        <dbReference type="ARBA" id="ARBA00022527"/>
    </source>
</evidence>
<organism evidence="10 11">
    <name type="scientific">Nostoc commune NIES-4072</name>
    <dbReference type="NCBI Taxonomy" id="2005467"/>
    <lineage>
        <taxon>Bacteria</taxon>
        <taxon>Bacillati</taxon>
        <taxon>Cyanobacteriota</taxon>
        <taxon>Cyanophyceae</taxon>
        <taxon>Nostocales</taxon>
        <taxon>Nostocaceae</taxon>
        <taxon>Nostoc</taxon>
    </lineage>
</organism>
<comment type="catalytic activity">
    <reaction evidence="8">
        <text>L-seryl-[protein] + ATP = O-phospho-L-seryl-[protein] + ADP + H(+)</text>
        <dbReference type="Rhea" id="RHEA:17989"/>
        <dbReference type="Rhea" id="RHEA-COMP:9863"/>
        <dbReference type="Rhea" id="RHEA-COMP:11604"/>
        <dbReference type="ChEBI" id="CHEBI:15378"/>
        <dbReference type="ChEBI" id="CHEBI:29999"/>
        <dbReference type="ChEBI" id="CHEBI:30616"/>
        <dbReference type="ChEBI" id="CHEBI:83421"/>
        <dbReference type="ChEBI" id="CHEBI:456216"/>
        <dbReference type="EC" id="2.7.11.1"/>
    </reaction>
</comment>
<evidence type="ECO:0000256" key="4">
    <source>
        <dbReference type="ARBA" id="ARBA00022741"/>
    </source>
</evidence>
<dbReference type="Pfam" id="PF00069">
    <property type="entry name" value="Pkinase"/>
    <property type="match status" value="1"/>
</dbReference>
<dbReference type="Proteomes" id="UP000245124">
    <property type="component" value="Unassembled WGS sequence"/>
</dbReference>
<dbReference type="InterPro" id="IPR000719">
    <property type="entry name" value="Prot_kinase_dom"/>
</dbReference>
<dbReference type="RefSeq" id="WP_244919373.1">
    <property type="nucleotide sequence ID" value="NZ_BDUD01000001.1"/>
</dbReference>
<evidence type="ECO:0000256" key="1">
    <source>
        <dbReference type="ARBA" id="ARBA00012513"/>
    </source>
</evidence>
<evidence type="ECO:0000256" key="7">
    <source>
        <dbReference type="ARBA" id="ARBA00047899"/>
    </source>
</evidence>
<dbReference type="PROSITE" id="PS50011">
    <property type="entry name" value="PROTEIN_KINASE_DOM"/>
    <property type="match status" value="1"/>
</dbReference>
<keyword evidence="4" id="KW-0547">Nucleotide-binding</keyword>
<dbReference type="GO" id="GO:0005524">
    <property type="term" value="F:ATP binding"/>
    <property type="evidence" value="ECO:0007669"/>
    <property type="project" value="UniProtKB-KW"/>
</dbReference>